<gene>
    <name evidence="9" type="ORF">ILEXP_LOCUS32939</name>
</gene>
<evidence type="ECO:0000256" key="2">
    <source>
        <dbReference type="ARBA" id="ARBA00022737"/>
    </source>
</evidence>
<keyword evidence="6" id="KW-0539">Nucleus</keyword>
<feature type="compositionally biased region" description="Polar residues" evidence="7">
    <location>
        <begin position="1"/>
        <end position="11"/>
    </location>
</feature>
<dbReference type="InterPro" id="IPR003657">
    <property type="entry name" value="WRKY_dom"/>
</dbReference>
<evidence type="ECO:0000256" key="7">
    <source>
        <dbReference type="SAM" id="MobiDB-lite"/>
    </source>
</evidence>
<dbReference type="EMBL" id="CAUOFW020004114">
    <property type="protein sequence ID" value="CAK9163863.1"/>
    <property type="molecule type" value="Genomic_DNA"/>
</dbReference>
<keyword evidence="3" id="KW-0805">Transcription regulation</keyword>
<evidence type="ECO:0000256" key="1">
    <source>
        <dbReference type="ARBA" id="ARBA00004123"/>
    </source>
</evidence>
<evidence type="ECO:0000313" key="10">
    <source>
        <dbReference type="Proteomes" id="UP001642360"/>
    </source>
</evidence>
<keyword evidence="5" id="KW-0804">Transcription</keyword>
<dbReference type="PANTHER" id="PTHR31221">
    <property type="entry name" value="WRKY TRANSCRIPTION FACTOR PROTEIN 1-RELATED"/>
    <property type="match status" value="1"/>
</dbReference>
<dbReference type="FunFam" id="2.20.25.80:FF:000006">
    <property type="entry name" value="WRKY transcription factor"/>
    <property type="match status" value="1"/>
</dbReference>
<keyword evidence="2" id="KW-0677">Repeat</keyword>
<comment type="subcellular location">
    <subcellularLocation>
        <location evidence="1">Nucleus</location>
    </subcellularLocation>
</comment>
<dbReference type="GO" id="GO:0005634">
    <property type="term" value="C:nucleus"/>
    <property type="evidence" value="ECO:0007669"/>
    <property type="project" value="UniProtKB-SubCell"/>
</dbReference>
<evidence type="ECO:0000256" key="4">
    <source>
        <dbReference type="ARBA" id="ARBA00023125"/>
    </source>
</evidence>
<organism evidence="9 10">
    <name type="scientific">Ilex paraguariensis</name>
    <name type="common">yerba mate</name>
    <dbReference type="NCBI Taxonomy" id="185542"/>
    <lineage>
        <taxon>Eukaryota</taxon>
        <taxon>Viridiplantae</taxon>
        <taxon>Streptophyta</taxon>
        <taxon>Embryophyta</taxon>
        <taxon>Tracheophyta</taxon>
        <taxon>Spermatophyta</taxon>
        <taxon>Magnoliopsida</taxon>
        <taxon>eudicotyledons</taxon>
        <taxon>Gunneridae</taxon>
        <taxon>Pentapetalae</taxon>
        <taxon>asterids</taxon>
        <taxon>campanulids</taxon>
        <taxon>Aquifoliales</taxon>
        <taxon>Aquifoliaceae</taxon>
        <taxon>Ilex</taxon>
    </lineage>
</organism>
<dbReference type="GO" id="GO:0003677">
    <property type="term" value="F:DNA binding"/>
    <property type="evidence" value="ECO:0007669"/>
    <property type="project" value="UniProtKB-KW"/>
</dbReference>
<reference evidence="9 10" key="1">
    <citation type="submission" date="2024-02" db="EMBL/GenBank/DDBJ databases">
        <authorList>
            <person name="Vignale AGUSTIN F."/>
            <person name="Sosa J E."/>
            <person name="Modenutti C."/>
        </authorList>
    </citation>
    <scope>NUCLEOTIDE SEQUENCE [LARGE SCALE GENOMIC DNA]</scope>
</reference>
<dbReference type="Gene3D" id="2.20.25.80">
    <property type="entry name" value="WRKY domain"/>
    <property type="match status" value="2"/>
</dbReference>
<comment type="caution">
    <text evidence="9">The sequence shown here is derived from an EMBL/GenBank/DDBJ whole genome shotgun (WGS) entry which is preliminary data.</text>
</comment>
<feature type="region of interest" description="Disordered" evidence="7">
    <location>
        <begin position="473"/>
        <end position="498"/>
    </location>
</feature>
<dbReference type="AlphaFoldDB" id="A0ABC8T380"/>
<protein>
    <recommendedName>
        <fullName evidence="8">WRKY domain-containing protein</fullName>
    </recommendedName>
</protein>
<name>A0ABC8T380_9AQUA</name>
<dbReference type="SMART" id="SM00774">
    <property type="entry name" value="WRKY"/>
    <property type="match status" value="2"/>
</dbReference>
<dbReference type="PROSITE" id="PS50811">
    <property type="entry name" value="WRKY"/>
    <property type="match status" value="2"/>
</dbReference>
<evidence type="ECO:0000256" key="3">
    <source>
        <dbReference type="ARBA" id="ARBA00023015"/>
    </source>
</evidence>
<dbReference type="FunFam" id="2.20.25.80:FF:000001">
    <property type="entry name" value="WRKY transcription factor 33"/>
    <property type="match status" value="1"/>
</dbReference>
<dbReference type="Proteomes" id="UP001642360">
    <property type="component" value="Unassembled WGS sequence"/>
</dbReference>
<evidence type="ECO:0000313" key="9">
    <source>
        <dbReference type="EMBL" id="CAK9163863.1"/>
    </source>
</evidence>
<dbReference type="InterPro" id="IPR044810">
    <property type="entry name" value="WRKY_plant"/>
</dbReference>
<feature type="domain" description="WRKY" evidence="8">
    <location>
        <begin position="238"/>
        <end position="302"/>
    </location>
</feature>
<keyword evidence="4" id="KW-0238">DNA-binding</keyword>
<evidence type="ECO:0000256" key="6">
    <source>
        <dbReference type="ARBA" id="ARBA00023242"/>
    </source>
</evidence>
<feature type="region of interest" description="Disordered" evidence="7">
    <location>
        <begin position="1"/>
        <end position="25"/>
    </location>
</feature>
<dbReference type="SUPFAM" id="SSF118290">
    <property type="entry name" value="WRKY DNA-binding domain"/>
    <property type="match status" value="2"/>
</dbReference>
<dbReference type="Pfam" id="PF03106">
    <property type="entry name" value="WRKY"/>
    <property type="match status" value="2"/>
</dbReference>
<keyword evidence="10" id="KW-1185">Reference proteome</keyword>
<dbReference type="InterPro" id="IPR036576">
    <property type="entry name" value="WRKY_dom_sf"/>
</dbReference>
<evidence type="ECO:0000259" key="8">
    <source>
        <dbReference type="PROSITE" id="PS50811"/>
    </source>
</evidence>
<dbReference type="PANTHER" id="PTHR31221:SF193">
    <property type="entry name" value="WRKY TRANSCRIPTION FACTOR PROTEIN 1-RELATED"/>
    <property type="match status" value="1"/>
</dbReference>
<feature type="domain" description="WRKY" evidence="8">
    <location>
        <begin position="412"/>
        <end position="477"/>
    </location>
</feature>
<feature type="region of interest" description="Disordered" evidence="7">
    <location>
        <begin position="212"/>
        <end position="245"/>
    </location>
</feature>
<proteinExistence type="predicted"/>
<evidence type="ECO:0000256" key="5">
    <source>
        <dbReference type="ARBA" id="ARBA00023163"/>
    </source>
</evidence>
<accession>A0ABC8T380</accession>
<feature type="compositionally biased region" description="Basic and acidic residues" evidence="7">
    <location>
        <begin position="12"/>
        <end position="22"/>
    </location>
</feature>
<sequence length="600" mass="65632">MADSQSHSPSLSHEHQTTRSELRPQSFNVEGHVIFGAEHVRDSNSDAAEFSGAGSNNGAKYRLMSPAKLPVSWSTRIAIPPGLSPTSFLESPLLLSSIKAEPSPTTGSFCNPELTKGSSTTNCSSRNTFDERKSSGFEFKLQSGFNSVSGLSSAGPAISTGFNQQQRELREHVLDQCQSMSFASLPLVKCEMEASSKEYNRVGVPTGVDSVELNQREHPKPGNQASLSDDKDTGPAVTAERSSDDGYNWRKYGQKLVKGSEFPRSYYKCTYANCEVKKIFERSHDGQITEIVYRGTHEHPKPQLSRRFSTGAIMSIQDGKTDKVSSLTDQRNKSTINAHACNTEPNGTHVLSPQQANGDSVYGAAPQFNSVQDEGDEDDPFSKRRKIDIGGVDVTPVVRPIREPRVVVQTMSVVDILDDGYRWRKYGQKVVRGNPNPRSYYKCTNIGCLVRKHVERASHDPKAVITTYEGKHNHDVPTARTSSHDLAGSGPVKGISNIRSGENDRIRLDLGVGISCGDGNGEQQQRLDAAPLQSQVQVTSSDLNEVQASSCTAYYGPINGNLNLYGSREKRIEGLSFETTPLHQSSNQYSQSLGRILLGP</sequence>